<sequence length="91" mass="9502">MSKLERQLTICNKLGLHARAATKLAVLAAQFDAQVTLIQGDKQASAASVLGLLMLETGFGKTITVTSEGQDAQAALDAISALIDAKFEEAV</sequence>
<dbReference type="SUPFAM" id="SSF55594">
    <property type="entry name" value="HPr-like"/>
    <property type="match status" value="1"/>
</dbReference>
<dbReference type="Gene3D" id="3.30.1340.10">
    <property type="entry name" value="HPr-like"/>
    <property type="match status" value="1"/>
</dbReference>
<evidence type="ECO:0000256" key="4">
    <source>
        <dbReference type="ARBA" id="ARBA00022683"/>
    </source>
</evidence>
<dbReference type="PROSITE" id="PS51350">
    <property type="entry name" value="PTS_HPR_DOM"/>
    <property type="match status" value="1"/>
</dbReference>
<protein>
    <submittedName>
        <fullName evidence="6">Phosphate ABC transporter permease</fullName>
    </submittedName>
</protein>
<dbReference type="NCBIfam" id="TIGR01003">
    <property type="entry name" value="PTS_HPr_family"/>
    <property type="match status" value="1"/>
</dbReference>
<evidence type="ECO:0000259" key="5">
    <source>
        <dbReference type="PROSITE" id="PS51350"/>
    </source>
</evidence>
<keyword evidence="3" id="KW-0963">Cytoplasm</keyword>
<comment type="similarity">
    <text evidence="2">Belongs to the HPr family.</text>
</comment>
<dbReference type="Proteomes" id="UP000761574">
    <property type="component" value="Unassembled WGS sequence"/>
</dbReference>
<dbReference type="InterPro" id="IPR001020">
    <property type="entry name" value="PTS_HPr_His_P_site"/>
</dbReference>
<keyword evidence="7" id="KW-1185">Reference proteome</keyword>
<evidence type="ECO:0000313" key="7">
    <source>
        <dbReference type="Proteomes" id="UP000761574"/>
    </source>
</evidence>
<dbReference type="RefSeq" id="WP_110455766.1">
    <property type="nucleotide sequence ID" value="NZ_BPFB01000005.1"/>
</dbReference>
<accession>A0ABQ4P6Q5</accession>
<name>A0ABQ4P6Q5_9GAMM</name>
<comment type="caution">
    <text evidence="6">The sequence shown here is derived from an EMBL/GenBank/DDBJ whole genome shotgun (WGS) entry which is preliminary data.</text>
</comment>
<evidence type="ECO:0000256" key="3">
    <source>
        <dbReference type="ARBA" id="ARBA00022490"/>
    </source>
</evidence>
<dbReference type="PANTHER" id="PTHR33705">
    <property type="entry name" value="PHOSPHOCARRIER PROTEIN HPR"/>
    <property type="match status" value="1"/>
</dbReference>
<proteinExistence type="inferred from homology"/>
<dbReference type="InterPro" id="IPR035895">
    <property type="entry name" value="HPr-like_sf"/>
</dbReference>
<dbReference type="InterPro" id="IPR000032">
    <property type="entry name" value="HPr-like"/>
</dbReference>
<dbReference type="PROSITE" id="PS00369">
    <property type="entry name" value="PTS_HPR_HIS"/>
    <property type="match status" value="1"/>
</dbReference>
<organism evidence="6 7">
    <name type="scientific">Shewanella algidipiscicola</name>
    <dbReference type="NCBI Taxonomy" id="614070"/>
    <lineage>
        <taxon>Bacteria</taxon>
        <taxon>Pseudomonadati</taxon>
        <taxon>Pseudomonadota</taxon>
        <taxon>Gammaproteobacteria</taxon>
        <taxon>Alteromonadales</taxon>
        <taxon>Shewanellaceae</taxon>
        <taxon>Shewanella</taxon>
    </lineage>
</organism>
<reference evidence="6 7" key="1">
    <citation type="submission" date="2021-05" db="EMBL/GenBank/DDBJ databases">
        <title>Molecular characterization for Shewanella algae harboring chromosomal blaOXA-55-like strains isolated from clinical and environment sample.</title>
        <authorList>
            <person name="Ohama Y."/>
            <person name="Aoki K."/>
            <person name="Harada S."/>
            <person name="Moriya K."/>
            <person name="Ishii Y."/>
            <person name="Tateda K."/>
        </authorList>
    </citation>
    <scope>NUCLEOTIDE SEQUENCE [LARGE SCALE GENOMIC DNA]</scope>
    <source>
        <strain evidence="6 7">LMG 23746</strain>
    </source>
</reference>
<gene>
    <name evidence="6" type="primary">ptsO</name>
    <name evidence="6" type="ORF">TUM4630_05980</name>
</gene>
<keyword evidence="4" id="KW-0598">Phosphotransferase system</keyword>
<dbReference type="InterPro" id="IPR050399">
    <property type="entry name" value="HPr"/>
</dbReference>
<dbReference type="Pfam" id="PF00381">
    <property type="entry name" value="PTS-HPr"/>
    <property type="match status" value="1"/>
</dbReference>
<dbReference type="PANTHER" id="PTHR33705:SF2">
    <property type="entry name" value="PHOSPHOCARRIER PROTEIN NPR"/>
    <property type="match status" value="1"/>
</dbReference>
<evidence type="ECO:0000256" key="1">
    <source>
        <dbReference type="ARBA" id="ARBA00004496"/>
    </source>
</evidence>
<evidence type="ECO:0000256" key="2">
    <source>
        <dbReference type="ARBA" id="ARBA00010736"/>
    </source>
</evidence>
<evidence type="ECO:0000313" key="6">
    <source>
        <dbReference type="EMBL" id="GIU43210.1"/>
    </source>
</evidence>
<dbReference type="PRINTS" id="PR00107">
    <property type="entry name" value="PHOSPHOCPHPR"/>
</dbReference>
<feature type="domain" description="HPr" evidence="5">
    <location>
        <begin position="3"/>
        <end position="90"/>
    </location>
</feature>
<comment type="subcellular location">
    <subcellularLocation>
        <location evidence="1">Cytoplasm</location>
    </subcellularLocation>
</comment>
<dbReference type="EMBL" id="BPFB01000005">
    <property type="protein sequence ID" value="GIU43210.1"/>
    <property type="molecule type" value="Genomic_DNA"/>
</dbReference>